<accession>A0AAW0RRT5</accession>
<reference evidence="2 3" key="1">
    <citation type="submission" date="2020-02" db="EMBL/GenBank/DDBJ databases">
        <title>Comparative genomics of the hypocrealean fungal genus Beauvera.</title>
        <authorList>
            <person name="Showalter D.N."/>
            <person name="Bushley K.E."/>
            <person name="Rehner S.A."/>
        </authorList>
    </citation>
    <scope>NUCLEOTIDE SEQUENCE [LARGE SCALE GENOMIC DNA]</scope>
    <source>
        <strain evidence="2 3">ARSEF4384</strain>
    </source>
</reference>
<dbReference type="Pfam" id="PF26177">
    <property type="entry name" value="zf_C2H2_17_1st"/>
    <property type="match status" value="1"/>
</dbReference>
<dbReference type="SMART" id="SM00355">
    <property type="entry name" value="ZnF_C2H2"/>
    <property type="match status" value="2"/>
</dbReference>
<dbReference type="Pfam" id="PF26176">
    <property type="entry name" value="zf_C2H2_17_2"/>
    <property type="match status" value="1"/>
</dbReference>
<feature type="domain" description="C2H2-type" evidence="1">
    <location>
        <begin position="201"/>
        <end position="231"/>
    </location>
</feature>
<dbReference type="InterPro" id="IPR059009">
    <property type="entry name" value="Znf_C2H2_17_1st"/>
</dbReference>
<evidence type="ECO:0000313" key="2">
    <source>
        <dbReference type="EMBL" id="KAK8144775.1"/>
    </source>
</evidence>
<organism evidence="2 3">
    <name type="scientific">Beauveria asiatica</name>
    <dbReference type="NCBI Taxonomy" id="1069075"/>
    <lineage>
        <taxon>Eukaryota</taxon>
        <taxon>Fungi</taxon>
        <taxon>Dikarya</taxon>
        <taxon>Ascomycota</taxon>
        <taxon>Pezizomycotina</taxon>
        <taxon>Sordariomycetes</taxon>
        <taxon>Hypocreomycetidae</taxon>
        <taxon>Hypocreales</taxon>
        <taxon>Cordycipitaceae</taxon>
        <taxon>Beauveria</taxon>
    </lineage>
</organism>
<proteinExistence type="predicted"/>
<evidence type="ECO:0000259" key="1">
    <source>
        <dbReference type="SMART" id="SM00355"/>
    </source>
</evidence>
<keyword evidence="3" id="KW-1185">Reference proteome</keyword>
<dbReference type="InterPro" id="IPR013087">
    <property type="entry name" value="Znf_C2H2_type"/>
</dbReference>
<protein>
    <recommendedName>
        <fullName evidence="1">C2H2-type domain-containing protein</fullName>
    </recommendedName>
</protein>
<dbReference type="Proteomes" id="UP001397290">
    <property type="component" value="Unassembled WGS sequence"/>
</dbReference>
<name>A0AAW0RRT5_9HYPO</name>
<dbReference type="InterPro" id="IPR059095">
    <property type="entry name" value="Znf_C2H2_17_2nd"/>
</dbReference>
<sequence>MAPASVDSIGDVADEGLDISFLAEQNLDTSSTEVYPLTVPGFEDLESMLNGSMLDVCQTSQDETVQAMGAMHNINEWQTPESVGSLICWPGNGFNIGLNGDCTLAVEGMSSMSITTSQYQQRNSIELDSPRKAYSQYTTMRSDDSLFHCPFEGCNHKPEKLKSNYECTVAGCEDSCFSSNACLLRHEREAHGCYGHGQKPFFCFYKGCERAQEGNGFSRQWDCRDHMKRIHNKDADE</sequence>
<feature type="domain" description="C2H2-type" evidence="1">
    <location>
        <begin position="165"/>
        <end position="191"/>
    </location>
</feature>
<dbReference type="AlphaFoldDB" id="A0AAW0RRT5"/>
<dbReference type="EMBL" id="JAAHCF010000354">
    <property type="protein sequence ID" value="KAK8144775.1"/>
    <property type="molecule type" value="Genomic_DNA"/>
</dbReference>
<evidence type="ECO:0000313" key="3">
    <source>
        <dbReference type="Proteomes" id="UP001397290"/>
    </source>
</evidence>
<comment type="caution">
    <text evidence="2">The sequence shown here is derived from an EMBL/GenBank/DDBJ whole genome shotgun (WGS) entry which is preliminary data.</text>
</comment>
<gene>
    <name evidence="2" type="ORF">G3M48_005350</name>
</gene>
<dbReference type="Gene3D" id="3.30.160.60">
    <property type="entry name" value="Classic Zinc Finger"/>
    <property type="match status" value="1"/>
</dbReference>